<feature type="transmembrane region" description="Helical" evidence="5">
    <location>
        <begin position="156"/>
        <end position="175"/>
    </location>
</feature>
<keyword evidence="3 5" id="KW-1133">Transmembrane helix</keyword>
<keyword evidence="2 5" id="KW-0812">Transmembrane</keyword>
<keyword evidence="8" id="KW-1185">Reference proteome</keyword>
<evidence type="ECO:0000259" key="6">
    <source>
        <dbReference type="Pfam" id="PF12698"/>
    </source>
</evidence>
<evidence type="ECO:0000256" key="3">
    <source>
        <dbReference type="ARBA" id="ARBA00022989"/>
    </source>
</evidence>
<keyword evidence="4 5" id="KW-0472">Membrane</keyword>
<dbReference type="RefSeq" id="WP_176578010.1">
    <property type="nucleotide sequence ID" value="NZ_CBDRGH010000043.1"/>
</dbReference>
<proteinExistence type="predicted"/>
<comment type="subcellular location">
    <subcellularLocation>
        <location evidence="1">Membrane</location>
        <topology evidence="1">Multi-pass membrane protein</topology>
    </subcellularLocation>
</comment>
<gene>
    <name evidence="7" type="ORF">HUT05_41035</name>
</gene>
<evidence type="ECO:0000313" key="8">
    <source>
        <dbReference type="Proteomes" id="UP000509418"/>
    </source>
</evidence>
<feature type="domain" description="ABC-2 type transporter transmembrane" evidence="6">
    <location>
        <begin position="16"/>
        <end position="126"/>
    </location>
</feature>
<reference evidence="7 8" key="1">
    <citation type="submission" date="2020-06" db="EMBL/GenBank/DDBJ databases">
        <title>Genome mining for natural products.</title>
        <authorList>
            <person name="Zhang B."/>
            <person name="Shi J."/>
            <person name="Ge H."/>
        </authorList>
    </citation>
    <scope>NUCLEOTIDE SEQUENCE [LARGE SCALE GENOMIC DNA]</scope>
    <source>
        <strain evidence="7 8">NA02069</strain>
    </source>
</reference>
<feature type="transmembrane region" description="Helical" evidence="5">
    <location>
        <begin position="223"/>
        <end position="250"/>
    </location>
</feature>
<evidence type="ECO:0000256" key="2">
    <source>
        <dbReference type="ARBA" id="ARBA00022692"/>
    </source>
</evidence>
<dbReference type="GO" id="GO:0140359">
    <property type="term" value="F:ABC-type transporter activity"/>
    <property type="evidence" value="ECO:0007669"/>
    <property type="project" value="InterPro"/>
</dbReference>
<feature type="transmembrane region" description="Helical" evidence="5">
    <location>
        <begin position="182"/>
        <end position="203"/>
    </location>
</feature>
<name>A0A7H8TI35_STRCX</name>
<accession>A0A7H8TI35</accession>
<protein>
    <submittedName>
        <fullName evidence="7">ABC transporter permease</fullName>
    </submittedName>
</protein>
<organism evidence="7 8">
    <name type="scientific">Streptomyces chartreusis</name>
    <dbReference type="NCBI Taxonomy" id="1969"/>
    <lineage>
        <taxon>Bacteria</taxon>
        <taxon>Bacillati</taxon>
        <taxon>Actinomycetota</taxon>
        <taxon>Actinomycetes</taxon>
        <taxon>Kitasatosporales</taxon>
        <taxon>Streptomycetaceae</taxon>
        <taxon>Streptomyces</taxon>
    </lineage>
</organism>
<evidence type="ECO:0000256" key="5">
    <source>
        <dbReference type="SAM" id="Phobius"/>
    </source>
</evidence>
<evidence type="ECO:0000256" key="4">
    <source>
        <dbReference type="ARBA" id="ARBA00023136"/>
    </source>
</evidence>
<sequence>MSTRSATPQKSTESRRLIAVVLLVPLLAALALWAFAWPAARTAPRDLPLGVAGPAAATAQVEQQLGRHEGAFDIHRYADEAAAREAIEDRTVYGAVVVTPQGPEVLTASAASPAVAQLLQQAVAQQAAAEGTQVKTVDVVPAPESDPRGAGLTSSVLPLALAGMAAGAAVTLLGLRGVRAVGALVGVATLIGLVAASIAHSWLGVLTGDWWAEAGVFALTTLAVSGAVAGLAALVGTAGIGITAATIMLIGNPFSGAASAPQMLPEPVGAIGQWLPPGAGTTLLRSVSFFDGSAAIGPALTLTWWAALGLGAVLLGNALKARATSTEQAPERELATVG</sequence>
<dbReference type="AlphaFoldDB" id="A0A7H8TI35"/>
<dbReference type="Proteomes" id="UP000509418">
    <property type="component" value="Chromosome"/>
</dbReference>
<dbReference type="Pfam" id="PF12698">
    <property type="entry name" value="ABC2_membrane_3"/>
    <property type="match status" value="1"/>
</dbReference>
<evidence type="ECO:0000256" key="1">
    <source>
        <dbReference type="ARBA" id="ARBA00004141"/>
    </source>
</evidence>
<dbReference type="InterPro" id="IPR013525">
    <property type="entry name" value="ABC2_TM"/>
</dbReference>
<evidence type="ECO:0000313" key="7">
    <source>
        <dbReference type="EMBL" id="QKZ23191.1"/>
    </source>
</evidence>
<dbReference type="GO" id="GO:0016020">
    <property type="term" value="C:membrane"/>
    <property type="evidence" value="ECO:0007669"/>
    <property type="project" value="UniProtKB-SubCell"/>
</dbReference>
<dbReference type="EMBL" id="CP056041">
    <property type="protein sequence ID" value="QKZ23191.1"/>
    <property type="molecule type" value="Genomic_DNA"/>
</dbReference>